<organism evidence="3 4">
    <name type="scientific">Teichococcus globiformis</name>
    <dbReference type="NCBI Taxonomy" id="2307229"/>
    <lineage>
        <taxon>Bacteria</taxon>
        <taxon>Pseudomonadati</taxon>
        <taxon>Pseudomonadota</taxon>
        <taxon>Alphaproteobacteria</taxon>
        <taxon>Acetobacterales</taxon>
        <taxon>Roseomonadaceae</taxon>
        <taxon>Roseomonas</taxon>
    </lineage>
</organism>
<evidence type="ECO:0000313" key="3">
    <source>
        <dbReference type="EMBL" id="MFC3125096.1"/>
    </source>
</evidence>
<evidence type="ECO:0000256" key="2">
    <source>
        <dbReference type="SAM" id="Phobius"/>
    </source>
</evidence>
<dbReference type="Proteomes" id="UP001595593">
    <property type="component" value="Unassembled WGS sequence"/>
</dbReference>
<name>A0ABV7G323_9PROT</name>
<dbReference type="Pfam" id="PF11666">
    <property type="entry name" value="DUF2933"/>
    <property type="match status" value="1"/>
</dbReference>
<keyword evidence="2" id="KW-0472">Membrane</keyword>
<feature type="region of interest" description="Disordered" evidence="1">
    <location>
        <begin position="62"/>
        <end position="82"/>
    </location>
</feature>
<protein>
    <submittedName>
        <fullName evidence="3">DUF2933 domain-containing protein</fullName>
    </submittedName>
</protein>
<accession>A0ABV7G323</accession>
<proteinExistence type="predicted"/>
<keyword evidence="2" id="KW-1133">Transmembrane helix</keyword>
<dbReference type="InterPro" id="IPR021682">
    <property type="entry name" value="DUF2933"/>
</dbReference>
<evidence type="ECO:0000313" key="4">
    <source>
        <dbReference type="Proteomes" id="UP001595593"/>
    </source>
</evidence>
<comment type="caution">
    <text evidence="3">The sequence shown here is derived from an EMBL/GenBank/DDBJ whole genome shotgun (WGS) entry which is preliminary data.</text>
</comment>
<sequence>MHDHAETSWWRSRMGVVVIGFALIVAFYVLREHYAHVFGALPYLLLLACPLMHLFMHHGHGGHAGHGEASDELRPRAERGPT</sequence>
<keyword evidence="2" id="KW-0812">Transmembrane</keyword>
<feature type="compositionally biased region" description="Basic and acidic residues" evidence="1">
    <location>
        <begin position="65"/>
        <end position="82"/>
    </location>
</feature>
<dbReference type="RefSeq" id="WP_379595572.1">
    <property type="nucleotide sequence ID" value="NZ_JBHRTN010000008.1"/>
</dbReference>
<evidence type="ECO:0000256" key="1">
    <source>
        <dbReference type="SAM" id="MobiDB-lite"/>
    </source>
</evidence>
<reference evidence="4" key="1">
    <citation type="journal article" date="2019" name="Int. J. Syst. Evol. Microbiol.">
        <title>The Global Catalogue of Microorganisms (GCM) 10K type strain sequencing project: providing services to taxonomists for standard genome sequencing and annotation.</title>
        <authorList>
            <consortium name="The Broad Institute Genomics Platform"/>
            <consortium name="The Broad Institute Genome Sequencing Center for Infectious Disease"/>
            <person name="Wu L."/>
            <person name="Ma J."/>
        </authorList>
    </citation>
    <scope>NUCLEOTIDE SEQUENCE [LARGE SCALE GENOMIC DNA]</scope>
    <source>
        <strain evidence="4">KCTC 52094</strain>
    </source>
</reference>
<dbReference type="EMBL" id="JBHRTN010000008">
    <property type="protein sequence ID" value="MFC3125096.1"/>
    <property type="molecule type" value="Genomic_DNA"/>
</dbReference>
<feature type="transmembrane region" description="Helical" evidence="2">
    <location>
        <begin position="12"/>
        <end position="30"/>
    </location>
</feature>
<feature type="transmembrane region" description="Helical" evidence="2">
    <location>
        <begin position="36"/>
        <end position="56"/>
    </location>
</feature>
<gene>
    <name evidence="3" type="ORF">ACFOD4_08495</name>
</gene>
<keyword evidence="4" id="KW-1185">Reference proteome</keyword>